<name>A0A239N2G0_9PSED</name>
<evidence type="ECO:0000313" key="3">
    <source>
        <dbReference type="EMBL" id="SDK44622.1"/>
    </source>
</evidence>
<evidence type="ECO:0000313" key="6">
    <source>
        <dbReference type="Proteomes" id="UP000199693"/>
    </source>
</evidence>
<dbReference type="Gene3D" id="1.10.10.60">
    <property type="entry name" value="Homeodomain-like"/>
    <property type="match status" value="1"/>
</dbReference>
<sequence length="320" mass="36605">MSERDKNQTKVASAAVCKRHRGAMGRVLARFLGEQCDVLEFDLPGLEQLWERAARIDPAIGLHLFGQFAPGDRFVLVHLALCSATVGEALRHWQRFARLGSDLDRLHISEEDGQLILEVRIEGSERLRRPYCEHALAMTMTQLREGCVEPVLPLRAEFDYPRPPYHAEYREWFGPHLRFASEHSRLVFDRRVLDIPMRGHHPVVAELIVSGLEQRLARLQQFSGPAARVAQHIRHELESGIPPSLESAAAALHLTPRTLRRHLQEQDLGYRQVLAAVRLEQEQYLELQGLGREQIAEHLGYADSAAYLRARKRWQEHKGS</sequence>
<evidence type="ECO:0000313" key="4">
    <source>
        <dbReference type="EMBL" id="SNT48378.1"/>
    </source>
</evidence>
<dbReference type="Pfam" id="PF12625">
    <property type="entry name" value="Arabinose_bd"/>
    <property type="match status" value="1"/>
</dbReference>
<dbReference type="InterPro" id="IPR032687">
    <property type="entry name" value="AraC-type_N"/>
</dbReference>
<reference evidence="3 6" key="1">
    <citation type="submission" date="2016-10" db="EMBL/GenBank/DDBJ databases">
        <authorList>
            <person name="de Groot N.N."/>
        </authorList>
    </citation>
    <scope>NUCLEOTIDE SEQUENCE [LARGE SCALE GENOMIC DNA]</scope>
    <source>
        <strain evidence="3 6">CCM 7361</strain>
    </source>
</reference>
<dbReference type="PROSITE" id="PS01124">
    <property type="entry name" value="HTH_ARAC_FAMILY_2"/>
    <property type="match status" value="1"/>
</dbReference>
<evidence type="ECO:0000256" key="1">
    <source>
        <dbReference type="ARBA" id="ARBA00023125"/>
    </source>
</evidence>
<gene>
    <name evidence="3" type="ORF">SAMN05216189_103818</name>
    <name evidence="4" type="ORF">SAMN06295949_13419</name>
</gene>
<accession>A0A239N2G0</accession>
<dbReference type="GO" id="GO:0005829">
    <property type="term" value="C:cytosol"/>
    <property type="evidence" value="ECO:0007669"/>
    <property type="project" value="TreeGrafter"/>
</dbReference>
<dbReference type="PANTHER" id="PTHR47894:SF1">
    <property type="entry name" value="HTH-TYPE TRANSCRIPTIONAL REGULATOR VQSM"/>
    <property type="match status" value="1"/>
</dbReference>
<keyword evidence="1 3" id="KW-0238">DNA-binding</keyword>
<dbReference type="AlphaFoldDB" id="A0A239N2G0"/>
<dbReference type="Proteomes" id="UP000198309">
    <property type="component" value="Unassembled WGS sequence"/>
</dbReference>
<dbReference type="GO" id="GO:0003700">
    <property type="term" value="F:DNA-binding transcription factor activity"/>
    <property type="evidence" value="ECO:0007669"/>
    <property type="project" value="InterPro"/>
</dbReference>
<feature type="domain" description="HTH araC/xylS-type" evidence="2">
    <location>
        <begin position="227"/>
        <end position="313"/>
    </location>
</feature>
<evidence type="ECO:0000259" key="2">
    <source>
        <dbReference type="PROSITE" id="PS01124"/>
    </source>
</evidence>
<keyword evidence="5" id="KW-1185">Reference proteome</keyword>
<protein>
    <submittedName>
        <fullName evidence="3">AraC-type DNA-binding protein</fullName>
    </submittedName>
</protein>
<dbReference type="Proteomes" id="UP000199693">
    <property type="component" value="Unassembled WGS sequence"/>
</dbReference>
<dbReference type="EMBL" id="FZPC01000034">
    <property type="protein sequence ID" value="SNT48378.1"/>
    <property type="molecule type" value="Genomic_DNA"/>
</dbReference>
<reference evidence="4 5" key="2">
    <citation type="submission" date="2017-06" db="EMBL/GenBank/DDBJ databases">
        <authorList>
            <person name="Varghese N."/>
            <person name="Submissions S."/>
        </authorList>
    </citation>
    <scope>NUCLEOTIDE SEQUENCE [LARGE SCALE GENOMIC DNA]</scope>
    <source>
        <strain evidence="4 5">RLD-1</strain>
    </source>
</reference>
<dbReference type="EMBL" id="FNEC01000038">
    <property type="protein sequence ID" value="SDK44622.1"/>
    <property type="molecule type" value="Genomic_DNA"/>
</dbReference>
<proteinExistence type="predicted"/>
<organism evidence="3 6">
    <name type="scientific">Pseudomonas delhiensis</name>
    <dbReference type="NCBI Taxonomy" id="366289"/>
    <lineage>
        <taxon>Bacteria</taxon>
        <taxon>Pseudomonadati</taxon>
        <taxon>Pseudomonadota</taxon>
        <taxon>Gammaproteobacteria</taxon>
        <taxon>Pseudomonadales</taxon>
        <taxon>Pseudomonadaceae</taxon>
        <taxon>Pseudomonas</taxon>
    </lineage>
</organism>
<dbReference type="GO" id="GO:0000976">
    <property type="term" value="F:transcription cis-regulatory region binding"/>
    <property type="evidence" value="ECO:0007669"/>
    <property type="project" value="TreeGrafter"/>
</dbReference>
<evidence type="ECO:0000313" key="5">
    <source>
        <dbReference type="Proteomes" id="UP000198309"/>
    </source>
</evidence>
<dbReference type="InterPro" id="IPR018060">
    <property type="entry name" value="HTH_AraC"/>
</dbReference>
<dbReference type="PANTHER" id="PTHR47894">
    <property type="entry name" value="HTH-TYPE TRANSCRIPTIONAL REGULATOR GADX"/>
    <property type="match status" value="1"/>
</dbReference>